<dbReference type="AlphaFoldDB" id="A0A1G4ITU2"/>
<evidence type="ECO:0000256" key="8">
    <source>
        <dbReference type="ARBA" id="ARBA00022982"/>
    </source>
</evidence>
<dbReference type="GO" id="GO:0020037">
    <property type="term" value="F:heme binding"/>
    <property type="evidence" value="ECO:0007669"/>
    <property type="project" value="UniProtKB-UniRule"/>
</dbReference>
<dbReference type="GO" id="GO:0046872">
    <property type="term" value="F:metal ion binding"/>
    <property type="evidence" value="ECO:0007669"/>
    <property type="project" value="UniProtKB-UniRule"/>
</dbReference>
<name>A0A1G4ITU2_9SACH</name>
<keyword evidence="9 13" id="KW-0408">Iron</keyword>
<dbReference type="SUPFAM" id="SSF55856">
    <property type="entry name" value="Cytochrome b5-like heme/steroid binding domain"/>
    <property type="match status" value="1"/>
</dbReference>
<dbReference type="Gene3D" id="3.10.120.10">
    <property type="entry name" value="Cytochrome b5-like heme/steroid binding domain"/>
    <property type="match status" value="1"/>
</dbReference>
<dbReference type="InterPro" id="IPR036400">
    <property type="entry name" value="Cyt_B5-like_heme/steroid_sf"/>
</dbReference>
<keyword evidence="6" id="KW-0256">Endoplasmic reticulum</keyword>
<feature type="domain" description="Cytochrome b5 heme-binding" evidence="14">
    <location>
        <begin position="2"/>
        <end position="78"/>
    </location>
</feature>
<keyword evidence="13" id="KW-1133">Transmembrane helix</keyword>
<keyword evidence="2" id="KW-0813">Transport</keyword>
<accession>A0A1G4ITU2</accession>
<evidence type="ECO:0000256" key="2">
    <source>
        <dbReference type="ARBA" id="ARBA00022448"/>
    </source>
</evidence>
<dbReference type="EMBL" id="LT598464">
    <property type="protein sequence ID" value="SCU80424.1"/>
    <property type="molecule type" value="Genomic_DNA"/>
</dbReference>
<evidence type="ECO:0000256" key="11">
    <source>
        <dbReference type="ARBA" id="ARBA00037877"/>
    </source>
</evidence>
<keyword evidence="5 13" id="KW-0479">Metal-binding</keyword>
<evidence type="ECO:0000256" key="6">
    <source>
        <dbReference type="ARBA" id="ARBA00022824"/>
    </source>
</evidence>
<evidence type="ECO:0000256" key="12">
    <source>
        <dbReference type="ARBA" id="ARBA00038168"/>
    </source>
</evidence>
<dbReference type="Pfam" id="PF00173">
    <property type="entry name" value="Cyt-b5"/>
    <property type="match status" value="1"/>
</dbReference>
<sequence length="125" mass="13632">MAKLFSYKEIAEHNTQEDLWMIIDGKVYDCTKFIDEHPGGEEVLLDLGGQDATGPFADIGHSDDAVKMLADLYVGDVDQDSEPIAKVDKEPVSSTTGGEGNGLMILALLAVMAAVVYFYMNSRKE</sequence>
<protein>
    <submittedName>
        <fullName evidence="15">LAMI_0B02322g1_1</fullName>
    </submittedName>
</protein>
<evidence type="ECO:0000256" key="13">
    <source>
        <dbReference type="RuleBase" id="RU362121"/>
    </source>
</evidence>
<dbReference type="InterPro" id="IPR001199">
    <property type="entry name" value="Cyt_B5-like_heme/steroid-bd"/>
</dbReference>
<dbReference type="OrthoDB" id="260519at2759"/>
<keyword evidence="10 13" id="KW-0472">Membrane</keyword>
<dbReference type="GO" id="GO:0005789">
    <property type="term" value="C:endoplasmic reticulum membrane"/>
    <property type="evidence" value="ECO:0007669"/>
    <property type="project" value="UniProtKB-SubCell"/>
</dbReference>
<dbReference type="PRINTS" id="PR00363">
    <property type="entry name" value="CYTOCHROMEB5"/>
</dbReference>
<evidence type="ECO:0000259" key="14">
    <source>
        <dbReference type="PROSITE" id="PS50255"/>
    </source>
</evidence>
<dbReference type="PROSITE" id="PS00191">
    <property type="entry name" value="CYTOCHROME_B5_1"/>
    <property type="match status" value="1"/>
</dbReference>
<proteinExistence type="inferred from homology"/>
<dbReference type="Proteomes" id="UP000191024">
    <property type="component" value="Chromosome B"/>
</dbReference>
<dbReference type="GO" id="GO:0016126">
    <property type="term" value="P:sterol biosynthetic process"/>
    <property type="evidence" value="ECO:0007669"/>
    <property type="project" value="TreeGrafter"/>
</dbReference>
<dbReference type="PANTHER" id="PTHR19359">
    <property type="entry name" value="CYTOCHROME B5"/>
    <property type="match status" value="1"/>
</dbReference>
<keyword evidence="7" id="KW-0492">Microsome</keyword>
<evidence type="ECO:0000313" key="16">
    <source>
        <dbReference type="Proteomes" id="UP000191024"/>
    </source>
</evidence>
<gene>
    <name evidence="15" type="ORF">LAMI_0B02322G</name>
</gene>
<evidence type="ECO:0000256" key="9">
    <source>
        <dbReference type="ARBA" id="ARBA00023004"/>
    </source>
</evidence>
<dbReference type="SMART" id="SM01117">
    <property type="entry name" value="Cyt-b5"/>
    <property type="match status" value="1"/>
</dbReference>
<organism evidence="15 16">
    <name type="scientific">Lachancea mirantina</name>
    <dbReference type="NCBI Taxonomy" id="1230905"/>
    <lineage>
        <taxon>Eukaryota</taxon>
        <taxon>Fungi</taxon>
        <taxon>Dikarya</taxon>
        <taxon>Ascomycota</taxon>
        <taxon>Saccharomycotina</taxon>
        <taxon>Saccharomycetes</taxon>
        <taxon>Saccharomycetales</taxon>
        <taxon>Saccharomycetaceae</taxon>
        <taxon>Lachancea</taxon>
    </lineage>
</organism>
<evidence type="ECO:0000256" key="4">
    <source>
        <dbReference type="ARBA" id="ARBA00022692"/>
    </source>
</evidence>
<keyword evidence="16" id="KW-1185">Reference proteome</keyword>
<dbReference type="PROSITE" id="PS50255">
    <property type="entry name" value="CYTOCHROME_B5_2"/>
    <property type="match status" value="1"/>
</dbReference>
<dbReference type="STRING" id="1230905.A0A1G4ITU2"/>
<evidence type="ECO:0000256" key="7">
    <source>
        <dbReference type="ARBA" id="ARBA00022848"/>
    </source>
</evidence>
<dbReference type="FunFam" id="3.10.120.10:FF:000002">
    <property type="entry name" value="Cytochrome b5 type B"/>
    <property type="match status" value="1"/>
</dbReference>
<evidence type="ECO:0000256" key="3">
    <source>
        <dbReference type="ARBA" id="ARBA00022617"/>
    </source>
</evidence>
<reference evidence="15 16" key="1">
    <citation type="submission" date="2016-03" db="EMBL/GenBank/DDBJ databases">
        <authorList>
            <person name="Devillers H."/>
        </authorList>
    </citation>
    <scope>NUCLEOTIDE SEQUENCE [LARGE SCALE GENOMIC DNA]</scope>
    <source>
        <strain evidence="15">CBS 11717</strain>
    </source>
</reference>
<comment type="subcellular location">
    <subcellularLocation>
        <location evidence="1">Endoplasmic reticulum membrane</location>
        <topology evidence="1">Single-pass membrane protein</topology>
        <orientation evidence="1">Cytoplasmic side</orientation>
    </subcellularLocation>
    <subcellularLocation>
        <location evidence="11">Microsome membrane</location>
        <topology evidence="11">Single-pass membrane protein</topology>
        <orientation evidence="11">Cytoplasmic side</orientation>
    </subcellularLocation>
</comment>
<keyword evidence="3 13" id="KW-0349">Heme</keyword>
<dbReference type="InterPro" id="IPR050668">
    <property type="entry name" value="Cytochrome_b5"/>
</dbReference>
<evidence type="ECO:0000256" key="5">
    <source>
        <dbReference type="ARBA" id="ARBA00022723"/>
    </source>
</evidence>
<feature type="transmembrane region" description="Helical" evidence="13">
    <location>
        <begin position="102"/>
        <end position="120"/>
    </location>
</feature>
<dbReference type="InterPro" id="IPR018506">
    <property type="entry name" value="Cyt_B5_heme-BS"/>
</dbReference>
<dbReference type="PANTHER" id="PTHR19359:SF150">
    <property type="entry name" value="CYTOCHROME B5"/>
    <property type="match status" value="1"/>
</dbReference>
<keyword evidence="4 13" id="KW-0812">Transmembrane</keyword>
<evidence type="ECO:0000256" key="10">
    <source>
        <dbReference type="ARBA" id="ARBA00023136"/>
    </source>
</evidence>
<comment type="similarity">
    <text evidence="12 13">Belongs to the cytochrome b5 family.</text>
</comment>
<evidence type="ECO:0000256" key="1">
    <source>
        <dbReference type="ARBA" id="ARBA00004131"/>
    </source>
</evidence>
<keyword evidence="8" id="KW-0249">Electron transport</keyword>
<evidence type="ECO:0000313" key="15">
    <source>
        <dbReference type="EMBL" id="SCU80424.1"/>
    </source>
</evidence>